<protein>
    <recommendedName>
        <fullName evidence="2">RRP12 N-terminal HEAT domain-containing protein</fullName>
    </recommendedName>
</protein>
<keyword evidence="4" id="KW-1185">Reference proteome</keyword>
<keyword evidence="1" id="KW-0732">Signal</keyword>
<dbReference type="AlphaFoldDB" id="A0AA86SST3"/>
<organism evidence="3 4">
    <name type="scientific">Sphenostylis stenocarpa</name>
    <dbReference type="NCBI Taxonomy" id="92480"/>
    <lineage>
        <taxon>Eukaryota</taxon>
        <taxon>Viridiplantae</taxon>
        <taxon>Streptophyta</taxon>
        <taxon>Embryophyta</taxon>
        <taxon>Tracheophyta</taxon>
        <taxon>Spermatophyta</taxon>
        <taxon>Magnoliopsida</taxon>
        <taxon>eudicotyledons</taxon>
        <taxon>Gunneridae</taxon>
        <taxon>Pentapetalae</taxon>
        <taxon>rosids</taxon>
        <taxon>fabids</taxon>
        <taxon>Fabales</taxon>
        <taxon>Fabaceae</taxon>
        <taxon>Papilionoideae</taxon>
        <taxon>50 kb inversion clade</taxon>
        <taxon>NPAAA clade</taxon>
        <taxon>indigoferoid/millettioid clade</taxon>
        <taxon>Phaseoleae</taxon>
        <taxon>Sphenostylis</taxon>
    </lineage>
</organism>
<dbReference type="PANTHER" id="PTHR48412:SF1">
    <property type="entry name" value="ARM REPEAT SUPERFAMILY PROTEIN"/>
    <property type="match status" value="1"/>
</dbReference>
<reference evidence="3" key="1">
    <citation type="submission" date="2023-10" db="EMBL/GenBank/DDBJ databases">
        <authorList>
            <person name="Domelevo Entfellner J.-B."/>
        </authorList>
    </citation>
    <scope>NUCLEOTIDE SEQUENCE</scope>
</reference>
<name>A0AA86SST3_9FABA</name>
<dbReference type="Pfam" id="PF25772">
    <property type="entry name" value="HEAT_RRP12_N"/>
    <property type="match status" value="1"/>
</dbReference>
<dbReference type="Proteomes" id="UP001189624">
    <property type="component" value="Chromosome 3"/>
</dbReference>
<accession>A0AA86SST3</accession>
<feature type="domain" description="RRP12 N-terminal HEAT" evidence="2">
    <location>
        <begin position="80"/>
        <end position="168"/>
    </location>
</feature>
<evidence type="ECO:0000256" key="1">
    <source>
        <dbReference type="SAM" id="SignalP"/>
    </source>
</evidence>
<gene>
    <name evidence="3" type="ORF">AYBTSS11_LOCUS8893</name>
</gene>
<dbReference type="Gramene" id="rna-AYBTSS11_LOCUS8893">
    <property type="protein sequence ID" value="CAJ1938986.1"/>
    <property type="gene ID" value="gene-AYBTSS11_LOCUS8893"/>
</dbReference>
<evidence type="ECO:0000313" key="4">
    <source>
        <dbReference type="Proteomes" id="UP001189624"/>
    </source>
</evidence>
<feature type="signal peptide" evidence="1">
    <location>
        <begin position="1"/>
        <end position="20"/>
    </location>
</feature>
<dbReference type="EMBL" id="OY731400">
    <property type="protein sequence ID" value="CAJ1938986.1"/>
    <property type="molecule type" value="Genomic_DNA"/>
</dbReference>
<dbReference type="InterPro" id="IPR057860">
    <property type="entry name" value="HEAT_RRP12_N"/>
</dbReference>
<sequence>MGRREMLLMLCMLATARVRGEDPCEILLLLRECRNRSFLPDMVFNIGRICNVGLKDAHNFRIQGHPIMLVETKVALHSNRAAKLTSPPYFIIAISPLNATKALDPIAPYALVSFMAITLPLVPPCGITTLKLHEAAGILVAVLTRDGEELGAACVRDTIKCLGVLIGFWS</sequence>
<evidence type="ECO:0000313" key="3">
    <source>
        <dbReference type="EMBL" id="CAJ1938986.1"/>
    </source>
</evidence>
<proteinExistence type="predicted"/>
<evidence type="ECO:0000259" key="2">
    <source>
        <dbReference type="Pfam" id="PF25772"/>
    </source>
</evidence>
<feature type="chain" id="PRO_5041686328" description="RRP12 N-terminal HEAT domain-containing protein" evidence="1">
    <location>
        <begin position="21"/>
        <end position="170"/>
    </location>
</feature>
<dbReference type="PANTHER" id="PTHR48412">
    <property type="entry name" value="ARM REPEAT SUPERFAMILY PROTEIN"/>
    <property type="match status" value="1"/>
</dbReference>